<dbReference type="PANTHER" id="PTHR11699">
    <property type="entry name" value="ALDEHYDE DEHYDROGENASE-RELATED"/>
    <property type="match status" value="1"/>
</dbReference>
<dbReference type="Gene3D" id="3.40.309.10">
    <property type="entry name" value="Aldehyde Dehydrogenase, Chain A, domain 2"/>
    <property type="match status" value="1"/>
</dbReference>
<proteinExistence type="predicted"/>
<comment type="caution">
    <text evidence="4">The sequence shown here is derived from an EMBL/GenBank/DDBJ whole genome shotgun (WGS) entry which is preliminary data.</text>
</comment>
<protein>
    <submittedName>
        <fullName evidence="4">Aldehyde dehydrogenase family protein</fullName>
    </submittedName>
</protein>
<organism evidence="4 5">
    <name type="scientific">Rhodovulum strictum</name>
    <dbReference type="NCBI Taxonomy" id="58314"/>
    <lineage>
        <taxon>Bacteria</taxon>
        <taxon>Pseudomonadati</taxon>
        <taxon>Pseudomonadota</taxon>
        <taxon>Alphaproteobacteria</taxon>
        <taxon>Rhodobacterales</taxon>
        <taxon>Paracoccaceae</taxon>
        <taxon>Rhodovulum</taxon>
    </lineage>
</organism>
<dbReference type="Pfam" id="PF00171">
    <property type="entry name" value="Aldedh"/>
    <property type="match status" value="2"/>
</dbReference>
<evidence type="ECO:0000256" key="1">
    <source>
        <dbReference type="ARBA" id="ARBA00023002"/>
    </source>
</evidence>
<dbReference type="Gene3D" id="3.40.605.10">
    <property type="entry name" value="Aldehyde Dehydrogenase, Chain A, domain 1"/>
    <property type="match status" value="2"/>
</dbReference>
<feature type="region of interest" description="Disordered" evidence="2">
    <location>
        <begin position="468"/>
        <end position="490"/>
    </location>
</feature>
<sequence>MDVSDLMQTMDYGPAPENPAEALDWLAGHGNRFGHFIAGRFTTPREGVEARNPATGEVLAMLTAATAEEVDEAVAAARRAQPKWAGLGGAARARHLRALARLIRQRARLISVLETLDSGQPIRESREMGVALAERLFHHHAGLAQLLDKDWPGHVAQGVSGLILPSSAALLTLASLAAPALSAGNTLVLKPAERTSLGALLFADLVREAGLPRGVVNVVNGGAAVGELLVAHPGIDGIGFAGTAGVGRAIRAATAGSGKALGLHLASKPPVIVCEDADLDAAVEGAVEALCTRGPAGGAGARLILQEGIAGDFLGRLKARMTRLRLGDPLDKGTDIGALIDEGQRDHLAALLAEGAAEGELFQPDGPLPERGAFHPPTLISGLAPASRLMQAEVFGPVLVSTTFRTPAEAVQLANDSRHGQVASLWSETIATALELAPRLAARVIRVNGMTMPDAAGSGGLIDHLRPARRGKRLKPPAPPRQGDPLTRSEPLWIGGKRVAPGGGQSRAILDPRGQRIGQVGLATREDVAAAVAAARKAQPGWATQGAPARAQMLFAIADTLSTQEADFADLLREMTGAPKAEVAAEVALGVERLFTWAAHADTQAGEIGPGLAMPLGVIGAICPDEAPLLGLVSVLAPAIAMGNACVLVPSDPFPLAAMAFCRVLESAGLPGGVVNMITGAHAALAEPLAAHMDVDAVWCFSSSDLSAGIERAAARDLKRTWVNHGRARDWWGDEGEDRAFLRAATEIRTIRIPRGA</sequence>
<feature type="domain" description="Aldehyde dehydrogenase" evidence="3">
    <location>
        <begin position="511"/>
        <end position="726"/>
    </location>
</feature>
<feature type="domain" description="Aldehyde dehydrogenase" evidence="3">
    <location>
        <begin position="47"/>
        <end position="457"/>
    </location>
</feature>
<keyword evidence="1" id="KW-0560">Oxidoreductase</keyword>
<dbReference type="InterPro" id="IPR016161">
    <property type="entry name" value="Ald_DH/histidinol_DH"/>
</dbReference>
<dbReference type="AlphaFoldDB" id="A0A844BKP3"/>
<dbReference type="SUPFAM" id="SSF53720">
    <property type="entry name" value="ALDH-like"/>
    <property type="match status" value="2"/>
</dbReference>
<dbReference type="InterPro" id="IPR016163">
    <property type="entry name" value="Ald_DH_C"/>
</dbReference>
<dbReference type="InterPro" id="IPR015590">
    <property type="entry name" value="Aldehyde_DH_dom"/>
</dbReference>
<reference evidence="4 5" key="1">
    <citation type="submission" date="2019-11" db="EMBL/GenBank/DDBJ databases">
        <title>Draft Whole-Genome sequence of the marine photosynthetic bacterium Rhodovulum strictum DSM 11289.</title>
        <authorList>
            <person name="Kyndt J.A."/>
            <person name="Meyer T.E."/>
        </authorList>
    </citation>
    <scope>NUCLEOTIDE SEQUENCE [LARGE SCALE GENOMIC DNA]</scope>
    <source>
        <strain evidence="4 5">DSM 11289</strain>
    </source>
</reference>
<name>A0A844BKP3_9RHOB</name>
<evidence type="ECO:0000256" key="2">
    <source>
        <dbReference type="SAM" id="MobiDB-lite"/>
    </source>
</evidence>
<dbReference type="GO" id="GO:0016620">
    <property type="term" value="F:oxidoreductase activity, acting on the aldehyde or oxo group of donors, NAD or NADP as acceptor"/>
    <property type="evidence" value="ECO:0007669"/>
    <property type="project" value="InterPro"/>
</dbReference>
<accession>A0A844BKP3</accession>
<keyword evidence="5" id="KW-1185">Reference proteome</keyword>
<evidence type="ECO:0000259" key="3">
    <source>
        <dbReference type="Pfam" id="PF00171"/>
    </source>
</evidence>
<dbReference type="InterPro" id="IPR016162">
    <property type="entry name" value="Ald_DH_N"/>
</dbReference>
<gene>
    <name evidence="4" type="ORF">GH815_11005</name>
</gene>
<evidence type="ECO:0000313" key="4">
    <source>
        <dbReference type="EMBL" id="MRH21523.1"/>
    </source>
</evidence>
<evidence type="ECO:0000313" key="5">
    <source>
        <dbReference type="Proteomes" id="UP000466730"/>
    </source>
</evidence>
<dbReference type="OrthoDB" id="9812625at2"/>
<dbReference type="Proteomes" id="UP000466730">
    <property type="component" value="Unassembled WGS sequence"/>
</dbReference>
<dbReference type="RefSeq" id="WP_153748827.1">
    <property type="nucleotide sequence ID" value="NZ_BAAADI010000064.1"/>
</dbReference>
<dbReference type="EMBL" id="WJPO01000016">
    <property type="protein sequence ID" value="MRH21523.1"/>
    <property type="molecule type" value="Genomic_DNA"/>
</dbReference>